<evidence type="ECO:0000256" key="1">
    <source>
        <dbReference type="SAM" id="Phobius"/>
    </source>
</evidence>
<dbReference type="SUPFAM" id="SSF55874">
    <property type="entry name" value="ATPase domain of HSP90 chaperone/DNA topoisomerase II/histidine kinase"/>
    <property type="match status" value="1"/>
</dbReference>
<feature type="transmembrane region" description="Helical" evidence="1">
    <location>
        <begin position="88"/>
        <end position="109"/>
    </location>
</feature>
<comment type="caution">
    <text evidence="2">The sequence shown here is derived from an EMBL/GenBank/DDBJ whole genome shotgun (WGS) entry which is preliminary data.</text>
</comment>
<dbReference type="InterPro" id="IPR036890">
    <property type="entry name" value="HATPase_C_sf"/>
</dbReference>
<feature type="transmembrane region" description="Helical" evidence="1">
    <location>
        <begin position="168"/>
        <end position="189"/>
    </location>
</feature>
<keyword evidence="1" id="KW-0472">Membrane</keyword>
<accession>A0A9X3D9S6</accession>
<evidence type="ECO:0000313" key="3">
    <source>
        <dbReference type="Proteomes" id="UP001142592"/>
    </source>
</evidence>
<feature type="transmembrane region" description="Helical" evidence="1">
    <location>
        <begin position="29"/>
        <end position="46"/>
    </location>
</feature>
<organism evidence="2 3">
    <name type="scientific">Pedobacter agri</name>
    <dbReference type="NCBI Taxonomy" id="454586"/>
    <lineage>
        <taxon>Bacteria</taxon>
        <taxon>Pseudomonadati</taxon>
        <taxon>Bacteroidota</taxon>
        <taxon>Sphingobacteriia</taxon>
        <taxon>Sphingobacteriales</taxon>
        <taxon>Sphingobacteriaceae</taxon>
        <taxon>Pedobacter</taxon>
    </lineage>
</organism>
<dbReference type="AlphaFoldDB" id="A0A9X3D9S6"/>
<keyword evidence="3" id="KW-1185">Reference proteome</keyword>
<dbReference type="Proteomes" id="UP001142592">
    <property type="component" value="Unassembled WGS sequence"/>
</dbReference>
<gene>
    <name evidence="2" type="ORF">OQZ29_02620</name>
</gene>
<feature type="transmembrane region" description="Helical" evidence="1">
    <location>
        <begin position="139"/>
        <end position="156"/>
    </location>
</feature>
<evidence type="ECO:0008006" key="4">
    <source>
        <dbReference type="Google" id="ProtNLM"/>
    </source>
</evidence>
<keyword evidence="1" id="KW-1133">Transmembrane helix</keyword>
<evidence type="ECO:0000313" key="2">
    <source>
        <dbReference type="EMBL" id="MCX3263618.1"/>
    </source>
</evidence>
<feature type="transmembrane region" description="Helical" evidence="1">
    <location>
        <begin position="52"/>
        <end position="76"/>
    </location>
</feature>
<name>A0A9X3D9S6_9SPHI</name>
<protein>
    <recommendedName>
        <fullName evidence="4">Histidine kinase domain-containing protein</fullName>
    </recommendedName>
</protein>
<sequence length="456" mass="51794">MKFRPNYGMPQAIVVDDVEYNKQIKKNSLYYANIIVWTVMFLYPLLSILDFIYANSIFQELFLVKIITILLIYVVYDLSRRTGRSINISLHTTFFLISANAALVCNVVSFEVAPVFFLVYSSLFMLFNLAVFWPAVNSFAQLLSTLIMLSIGYHAINQVTLETYLSQGAGLFIMIGFFSCFIPLARYGIIMNNTLNGLKIQNTTTQLYALHLELMDKNNQIEHSNAKLGELVIQQDSFLALVRSDIQQFVISLKDLSGRIDEERITKGDQASECVEGINANIASLQQLTEIFPDQQNTLASDIQIDLTWIDIYQCIQTMVNLMKAEFDQKDIVFQWISSGGKELIPLDRIYFDQVLYNLFANALKHSDNKNAIYAEVVKNNLKTELVLSCAPKDVNFPLHKDTLKSKTPTVQSLKRGLGPGFYVARLITEKMGGKLTYDQGQQHVSYTLKFKSEIA</sequence>
<dbReference type="EMBL" id="JAPJUH010000001">
    <property type="protein sequence ID" value="MCX3263618.1"/>
    <property type="molecule type" value="Genomic_DNA"/>
</dbReference>
<reference evidence="2" key="1">
    <citation type="submission" date="2022-11" db="EMBL/GenBank/DDBJ databases">
        <authorList>
            <person name="Graham C."/>
            <person name="Newman J.D."/>
        </authorList>
    </citation>
    <scope>NUCLEOTIDE SEQUENCE</scope>
    <source>
        <strain evidence="2">DSM 19486</strain>
    </source>
</reference>
<proteinExistence type="predicted"/>
<keyword evidence="1" id="KW-0812">Transmembrane</keyword>
<dbReference type="Gene3D" id="3.30.565.10">
    <property type="entry name" value="Histidine kinase-like ATPase, C-terminal domain"/>
    <property type="match status" value="1"/>
</dbReference>
<dbReference type="RefSeq" id="WP_266268427.1">
    <property type="nucleotide sequence ID" value="NZ_JAPJUH010000001.1"/>
</dbReference>